<dbReference type="InterPro" id="IPR055755">
    <property type="entry name" value="DUF7331"/>
</dbReference>
<organism evidence="2 3">
    <name type="scientific">Natronobacterium haloterrestre</name>
    <name type="common">Halobiforma haloterrestris</name>
    <dbReference type="NCBI Taxonomy" id="148448"/>
    <lineage>
        <taxon>Archaea</taxon>
        <taxon>Methanobacteriati</taxon>
        <taxon>Methanobacteriota</taxon>
        <taxon>Stenosarchaea group</taxon>
        <taxon>Halobacteria</taxon>
        <taxon>Halobacteriales</taxon>
        <taxon>Natrialbaceae</taxon>
        <taxon>Natronobacterium</taxon>
    </lineage>
</organism>
<protein>
    <submittedName>
        <fullName evidence="2">Uncharacterized protein</fullName>
    </submittedName>
</protein>
<reference evidence="3" key="1">
    <citation type="submission" date="2016-10" db="EMBL/GenBank/DDBJ databases">
        <authorList>
            <person name="Varghese N."/>
            <person name="Submissions S."/>
        </authorList>
    </citation>
    <scope>NUCLEOTIDE SEQUENCE [LARGE SCALE GENOMIC DNA]</scope>
    <source>
        <strain evidence="3">DSM 13078</strain>
    </source>
</reference>
<feature type="region of interest" description="Disordered" evidence="1">
    <location>
        <begin position="1"/>
        <end position="29"/>
    </location>
</feature>
<accession>A0A1I1G329</accession>
<feature type="compositionally biased region" description="Basic and acidic residues" evidence="1">
    <location>
        <begin position="8"/>
        <end position="18"/>
    </location>
</feature>
<dbReference type="Proteomes" id="UP000199161">
    <property type="component" value="Unassembled WGS sequence"/>
</dbReference>
<evidence type="ECO:0000256" key="1">
    <source>
        <dbReference type="SAM" id="MobiDB-lite"/>
    </source>
</evidence>
<dbReference type="EMBL" id="FOKW01000004">
    <property type="protein sequence ID" value="SFC05706.1"/>
    <property type="molecule type" value="Genomic_DNA"/>
</dbReference>
<name>A0A1I1G329_NATHA</name>
<dbReference type="Pfam" id="PF24018">
    <property type="entry name" value="DUF7331"/>
    <property type="match status" value="1"/>
</dbReference>
<keyword evidence="3" id="KW-1185">Reference proteome</keyword>
<dbReference type="AlphaFoldDB" id="A0A1I1G329"/>
<gene>
    <name evidence="2" type="ORF">SAMN05444422_10456</name>
</gene>
<evidence type="ECO:0000313" key="2">
    <source>
        <dbReference type="EMBL" id="SFC05706.1"/>
    </source>
</evidence>
<dbReference type="RefSeq" id="WP_089787339.1">
    <property type="nucleotide sequence ID" value="NZ_FOKW01000004.1"/>
</dbReference>
<evidence type="ECO:0000313" key="3">
    <source>
        <dbReference type="Proteomes" id="UP000199161"/>
    </source>
</evidence>
<dbReference type="OrthoDB" id="198267at2157"/>
<sequence>MIDVSTRVNDDETTDRGEPSSAPAGTETIECYETEDGVVFYDAENPLAWVETSRTLTLEDLA</sequence>
<proteinExistence type="predicted"/>